<keyword evidence="5 6" id="KW-0472">Membrane</keyword>
<feature type="transmembrane region" description="Helical" evidence="6">
    <location>
        <begin position="273"/>
        <end position="290"/>
    </location>
</feature>
<evidence type="ECO:0000259" key="7">
    <source>
        <dbReference type="Pfam" id="PF00892"/>
    </source>
</evidence>
<comment type="subcellular location">
    <subcellularLocation>
        <location evidence="1">Membrane</location>
        <topology evidence="1">Multi-pass membrane protein</topology>
    </subcellularLocation>
</comment>
<feature type="transmembrane region" description="Helical" evidence="6">
    <location>
        <begin position="94"/>
        <end position="116"/>
    </location>
</feature>
<feature type="transmembrane region" description="Helical" evidence="6">
    <location>
        <begin position="186"/>
        <end position="206"/>
    </location>
</feature>
<evidence type="ECO:0000256" key="4">
    <source>
        <dbReference type="ARBA" id="ARBA00022989"/>
    </source>
</evidence>
<dbReference type="GO" id="GO:0016020">
    <property type="term" value="C:membrane"/>
    <property type="evidence" value="ECO:0007669"/>
    <property type="project" value="UniProtKB-SubCell"/>
</dbReference>
<dbReference type="PANTHER" id="PTHR32322:SF2">
    <property type="entry name" value="EAMA DOMAIN-CONTAINING PROTEIN"/>
    <property type="match status" value="1"/>
</dbReference>
<feature type="transmembrane region" description="Helical" evidence="6">
    <location>
        <begin position="67"/>
        <end position="88"/>
    </location>
</feature>
<feature type="transmembrane region" description="Helical" evidence="6">
    <location>
        <begin position="34"/>
        <end position="55"/>
    </location>
</feature>
<feature type="domain" description="EamA" evidence="7">
    <location>
        <begin position="162"/>
        <end position="290"/>
    </location>
</feature>
<dbReference type="InterPro" id="IPR050638">
    <property type="entry name" value="AA-Vitamin_Transporters"/>
</dbReference>
<dbReference type="PANTHER" id="PTHR32322">
    <property type="entry name" value="INNER MEMBRANE TRANSPORTER"/>
    <property type="match status" value="1"/>
</dbReference>
<proteinExistence type="inferred from homology"/>
<feature type="domain" description="EamA" evidence="7">
    <location>
        <begin position="11"/>
        <end position="139"/>
    </location>
</feature>
<feature type="transmembrane region" description="Helical" evidence="6">
    <location>
        <begin position="250"/>
        <end position="267"/>
    </location>
</feature>
<keyword evidence="9" id="KW-1185">Reference proteome</keyword>
<keyword evidence="4 6" id="KW-1133">Transmembrane helix</keyword>
<dbReference type="Pfam" id="PF00892">
    <property type="entry name" value="EamA"/>
    <property type="match status" value="2"/>
</dbReference>
<sequence length="293" mass="30567">MSPTLLRAAPIIFVLIWSTGWVSARYGAPYADPLTFLAIRFALAGALVTAIALASRARWPGTWRDSGHAMASGVMLHGIYLGGVWWAIAHGLPTGVSGLIAAVQPILTAFLAPTLVGERISGRQWLGILLGFAGIALVLEPKLAGVAPGELSAVAGPIAVNLFGMLGVTFGSFYQKRFVAAGDLRTITALQYLGALIVTAPAAVLLEPMRVEWNLTVALTMAWSVVALSLGAIGLLLMLIRNGAVSRAAALIYLVPPTVALEAYWLFGEQLTGLQVLGMAVTSAGVALATRKG</sequence>
<dbReference type="AlphaFoldDB" id="A0A2T1HT83"/>
<reference evidence="9" key="1">
    <citation type="submission" date="2018-03" db="EMBL/GenBank/DDBJ databases">
        <authorList>
            <person name="Sun L."/>
            <person name="Liu H."/>
            <person name="Chen W."/>
            <person name="Huang K."/>
            <person name="Liu W."/>
            <person name="Gao X."/>
        </authorList>
    </citation>
    <scope>NUCLEOTIDE SEQUENCE [LARGE SCALE GENOMIC DNA]</scope>
    <source>
        <strain evidence="9">SH9</strain>
    </source>
</reference>
<evidence type="ECO:0000256" key="3">
    <source>
        <dbReference type="ARBA" id="ARBA00022692"/>
    </source>
</evidence>
<evidence type="ECO:0000313" key="8">
    <source>
        <dbReference type="EMBL" id="PSC04739.1"/>
    </source>
</evidence>
<name>A0A2T1HT83_9HYPH</name>
<gene>
    <name evidence="8" type="ORF">SLNSH_11605</name>
</gene>
<comment type="caution">
    <text evidence="8">The sequence shown here is derived from an EMBL/GenBank/DDBJ whole genome shotgun (WGS) entry which is preliminary data.</text>
</comment>
<evidence type="ECO:0000256" key="2">
    <source>
        <dbReference type="ARBA" id="ARBA00007362"/>
    </source>
</evidence>
<evidence type="ECO:0000313" key="9">
    <source>
        <dbReference type="Proteomes" id="UP000239772"/>
    </source>
</evidence>
<dbReference type="SUPFAM" id="SSF103481">
    <property type="entry name" value="Multidrug resistance efflux transporter EmrE"/>
    <property type="match status" value="2"/>
</dbReference>
<feature type="transmembrane region" description="Helical" evidence="6">
    <location>
        <begin position="123"/>
        <end position="139"/>
    </location>
</feature>
<accession>A0A2T1HT83</accession>
<organism evidence="8 9">
    <name type="scientific">Alsobacter soli</name>
    <dbReference type="NCBI Taxonomy" id="2109933"/>
    <lineage>
        <taxon>Bacteria</taxon>
        <taxon>Pseudomonadati</taxon>
        <taxon>Pseudomonadota</taxon>
        <taxon>Alphaproteobacteria</taxon>
        <taxon>Hyphomicrobiales</taxon>
        <taxon>Alsobacteraceae</taxon>
        <taxon>Alsobacter</taxon>
    </lineage>
</organism>
<dbReference type="RefSeq" id="WP_106337165.1">
    <property type="nucleotide sequence ID" value="NZ_PVZS01000011.1"/>
</dbReference>
<evidence type="ECO:0000256" key="1">
    <source>
        <dbReference type="ARBA" id="ARBA00004141"/>
    </source>
</evidence>
<keyword evidence="3 6" id="KW-0812">Transmembrane</keyword>
<dbReference type="Proteomes" id="UP000239772">
    <property type="component" value="Unassembled WGS sequence"/>
</dbReference>
<evidence type="ECO:0000256" key="6">
    <source>
        <dbReference type="SAM" id="Phobius"/>
    </source>
</evidence>
<dbReference type="EMBL" id="PVZS01000011">
    <property type="protein sequence ID" value="PSC04739.1"/>
    <property type="molecule type" value="Genomic_DNA"/>
</dbReference>
<dbReference type="OrthoDB" id="9809509at2"/>
<feature type="transmembrane region" description="Helical" evidence="6">
    <location>
        <begin position="151"/>
        <end position="174"/>
    </location>
</feature>
<feature type="transmembrane region" description="Helical" evidence="6">
    <location>
        <begin position="218"/>
        <end position="238"/>
    </location>
</feature>
<protein>
    <submittedName>
        <fullName evidence="8">EamA family transporter</fullName>
    </submittedName>
</protein>
<comment type="similarity">
    <text evidence="2">Belongs to the EamA transporter family.</text>
</comment>
<dbReference type="InterPro" id="IPR000620">
    <property type="entry name" value="EamA_dom"/>
</dbReference>
<evidence type="ECO:0000256" key="5">
    <source>
        <dbReference type="ARBA" id="ARBA00023136"/>
    </source>
</evidence>
<dbReference type="InterPro" id="IPR037185">
    <property type="entry name" value="EmrE-like"/>
</dbReference>